<dbReference type="InterPro" id="IPR011990">
    <property type="entry name" value="TPR-like_helical_dom_sf"/>
</dbReference>
<evidence type="ECO:0000313" key="1">
    <source>
        <dbReference type="EMBL" id="MFD1145439.1"/>
    </source>
</evidence>
<dbReference type="RefSeq" id="WP_379885776.1">
    <property type="nucleotide sequence ID" value="NZ_JBHTLP010000045.1"/>
</dbReference>
<organism evidence="1 2">
    <name type="scientific">Larkinella insperata</name>
    <dbReference type="NCBI Taxonomy" id="332158"/>
    <lineage>
        <taxon>Bacteria</taxon>
        <taxon>Pseudomonadati</taxon>
        <taxon>Bacteroidota</taxon>
        <taxon>Cytophagia</taxon>
        <taxon>Cytophagales</taxon>
        <taxon>Spirosomataceae</taxon>
        <taxon>Larkinella</taxon>
    </lineage>
</organism>
<reference evidence="2" key="1">
    <citation type="journal article" date="2019" name="Int. J. Syst. Evol. Microbiol.">
        <title>The Global Catalogue of Microorganisms (GCM) 10K type strain sequencing project: providing services to taxonomists for standard genome sequencing and annotation.</title>
        <authorList>
            <consortium name="The Broad Institute Genomics Platform"/>
            <consortium name="The Broad Institute Genome Sequencing Center for Infectious Disease"/>
            <person name="Wu L."/>
            <person name="Ma J."/>
        </authorList>
    </citation>
    <scope>NUCLEOTIDE SEQUENCE [LARGE SCALE GENOMIC DNA]</scope>
    <source>
        <strain evidence="2">CCUG 55608</strain>
    </source>
</reference>
<comment type="caution">
    <text evidence="1">The sequence shown here is derived from an EMBL/GenBank/DDBJ whole genome shotgun (WGS) entry which is preliminary data.</text>
</comment>
<dbReference type="SUPFAM" id="SSF48452">
    <property type="entry name" value="TPR-like"/>
    <property type="match status" value="1"/>
</dbReference>
<dbReference type="Proteomes" id="UP001597116">
    <property type="component" value="Unassembled WGS sequence"/>
</dbReference>
<sequence length="263" mass="29617">MKLSENQFDLIEAYLNNELSAMDRASFENDIQTDPELSAEVSRQREFRLGLRALGIQKKLEQARSAYKSSLATDHPAPKRAARVQPFFKWQSWAAAASVILVLGVGYYAYEQTASRQADLAFAETVSANTNDDLLKSFPTEGVSSQTRATFLEAINQYKAGKYDRAIEQLKVLPADKKTVAYKNYLLGLSYLANKQSGRAIPLLIKAQQTTSIELHTKAEWFLTLAYVKNNQKERALPLLKRISLNKAHPFQSLAQRVLTKIQ</sequence>
<proteinExistence type="predicted"/>
<protein>
    <submittedName>
        <fullName evidence="1">Anti-sigma factor family protein</fullName>
    </submittedName>
</protein>
<name>A0ABW3QMS3_9BACT</name>
<accession>A0ABW3QMS3</accession>
<evidence type="ECO:0000313" key="2">
    <source>
        <dbReference type="Proteomes" id="UP001597116"/>
    </source>
</evidence>
<dbReference type="Gene3D" id="1.25.40.10">
    <property type="entry name" value="Tetratricopeptide repeat domain"/>
    <property type="match status" value="1"/>
</dbReference>
<dbReference type="EMBL" id="JBHTLP010000045">
    <property type="protein sequence ID" value="MFD1145439.1"/>
    <property type="molecule type" value="Genomic_DNA"/>
</dbReference>
<keyword evidence="2" id="KW-1185">Reference proteome</keyword>
<gene>
    <name evidence="1" type="ORF">ACFQ4C_30210</name>
</gene>